<dbReference type="EMBL" id="JANCLU010000021">
    <property type="protein sequence ID" value="MCP8940480.1"/>
    <property type="molecule type" value="Genomic_DNA"/>
</dbReference>
<organism evidence="1 2">
    <name type="scientific">Alsobacter ponti</name>
    <dbReference type="NCBI Taxonomy" id="2962936"/>
    <lineage>
        <taxon>Bacteria</taxon>
        <taxon>Pseudomonadati</taxon>
        <taxon>Pseudomonadota</taxon>
        <taxon>Alphaproteobacteria</taxon>
        <taxon>Hyphomicrobiales</taxon>
        <taxon>Alsobacteraceae</taxon>
        <taxon>Alsobacter</taxon>
    </lineage>
</organism>
<dbReference type="InterPro" id="IPR038396">
    <property type="entry name" value="SpoIIAA-like_sf"/>
</dbReference>
<protein>
    <submittedName>
        <fullName evidence="1">STAS/SEC14 domain-containing protein</fullName>
    </submittedName>
</protein>
<dbReference type="Gene3D" id="3.40.50.10600">
    <property type="entry name" value="SpoIIaa-like domains"/>
    <property type="match status" value="1"/>
</dbReference>
<gene>
    <name evidence="1" type="ORF">NK718_18295</name>
</gene>
<reference evidence="1 2" key="1">
    <citation type="submission" date="2022-07" db="EMBL/GenBank/DDBJ databases">
        <authorList>
            <person name="Li W.-J."/>
            <person name="Deng Q.-Q."/>
        </authorList>
    </citation>
    <scope>NUCLEOTIDE SEQUENCE [LARGE SCALE GENOMIC DNA]</scope>
    <source>
        <strain evidence="1 2">SYSU M60028</strain>
    </source>
</reference>
<dbReference type="Proteomes" id="UP001205890">
    <property type="component" value="Unassembled WGS sequence"/>
</dbReference>
<evidence type="ECO:0000313" key="2">
    <source>
        <dbReference type="Proteomes" id="UP001205890"/>
    </source>
</evidence>
<dbReference type="RefSeq" id="WP_254745256.1">
    <property type="nucleotide sequence ID" value="NZ_JANCLU010000021.1"/>
</dbReference>
<evidence type="ECO:0000313" key="1">
    <source>
        <dbReference type="EMBL" id="MCP8940480.1"/>
    </source>
</evidence>
<comment type="caution">
    <text evidence="1">The sequence shown here is derived from an EMBL/GenBank/DDBJ whole genome shotgun (WGS) entry which is preliminary data.</text>
</comment>
<dbReference type="InterPro" id="IPR021866">
    <property type="entry name" value="SpoIIAA-like"/>
</dbReference>
<proteinExistence type="predicted"/>
<dbReference type="InterPro" id="IPR036513">
    <property type="entry name" value="STAS_dom_sf"/>
</dbReference>
<accession>A0ABT1LG52</accession>
<dbReference type="SUPFAM" id="SSF52091">
    <property type="entry name" value="SpoIIaa-like"/>
    <property type="match status" value="1"/>
</dbReference>
<keyword evidence="2" id="KW-1185">Reference proteome</keyword>
<name>A0ABT1LG52_9HYPH</name>
<sequence>MVHTTVDPERGLVVIEPDGPLRQEDFERLRDQLAPVVSQGRLRGVVLRAANFPGWSDFDAFAAHVAFVKDHQRNVQRVAVVSDSPLLKALPAFARVLISPEIRHFDAADFEAAERWAATGEATA</sequence>
<dbReference type="Pfam" id="PF11964">
    <property type="entry name" value="SpoIIAA-like"/>
    <property type="match status" value="1"/>
</dbReference>